<feature type="non-terminal residue" evidence="2">
    <location>
        <position position="1"/>
    </location>
</feature>
<gene>
    <name evidence="2" type="ORF">METZ01_LOCUS477859</name>
</gene>
<feature type="non-terminal residue" evidence="2">
    <location>
        <position position="71"/>
    </location>
</feature>
<evidence type="ECO:0000313" key="2">
    <source>
        <dbReference type="EMBL" id="SVE25005.1"/>
    </source>
</evidence>
<feature type="region of interest" description="Disordered" evidence="1">
    <location>
        <begin position="1"/>
        <end position="71"/>
    </location>
</feature>
<dbReference type="AlphaFoldDB" id="A0A383C0A8"/>
<reference evidence="2" key="1">
    <citation type="submission" date="2018-05" db="EMBL/GenBank/DDBJ databases">
        <authorList>
            <person name="Lanie J.A."/>
            <person name="Ng W.-L."/>
            <person name="Kazmierczak K.M."/>
            <person name="Andrzejewski T.M."/>
            <person name="Davidsen T.M."/>
            <person name="Wayne K.J."/>
            <person name="Tettelin H."/>
            <person name="Glass J.I."/>
            <person name="Rusch D."/>
            <person name="Podicherti R."/>
            <person name="Tsui H.-C.T."/>
            <person name="Winkler M.E."/>
        </authorList>
    </citation>
    <scope>NUCLEOTIDE SEQUENCE</scope>
</reference>
<organism evidence="2">
    <name type="scientific">marine metagenome</name>
    <dbReference type="NCBI Taxonomy" id="408172"/>
    <lineage>
        <taxon>unclassified sequences</taxon>
        <taxon>metagenomes</taxon>
        <taxon>ecological metagenomes</taxon>
    </lineage>
</organism>
<name>A0A383C0A8_9ZZZZ</name>
<accession>A0A383C0A8</accession>
<protein>
    <submittedName>
        <fullName evidence="2">Uncharacterized protein</fullName>
    </submittedName>
</protein>
<feature type="compositionally biased region" description="Basic and acidic residues" evidence="1">
    <location>
        <begin position="48"/>
        <end position="60"/>
    </location>
</feature>
<proteinExistence type="predicted"/>
<evidence type="ECO:0000256" key="1">
    <source>
        <dbReference type="SAM" id="MobiDB-lite"/>
    </source>
</evidence>
<dbReference type="EMBL" id="UINC01204330">
    <property type="protein sequence ID" value="SVE25005.1"/>
    <property type="molecule type" value="Genomic_DNA"/>
</dbReference>
<feature type="compositionally biased region" description="Polar residues" evidence="1">
    <location>
        <begin position="32"/>
        <end position="42"/>
    </location>
</feature>
<sequence>GSGRDRKYPGGFTPRHRPGRPGFSCPGVRCQGSGQDGRQSGNRAADPPFRKRETPERETSGGRFPAPTEGL</sequence>